<evidence type="ECO:0000313" key="9">
    <source>
        <dbReference type="Proteomes" id="UP000563853"/>
    </source>
</evidence>
<feature type="transmembrane region" description="Helical" evidence="7">
    <location>
        <begin position="103"/>
        <end position="122"/>
    </location>
</feature>
<evidence type="ECO:0000256" key="2">
    <source>
        <dbReference type="ARBA" id="ARBA00022448"/>
    </source>
</evidence>
<keyword evidence="3" id="KW-1003">Cell membrane</keyword>
<dbReference type="InterPro" id="IPR011701">
    <property type="entry name" value="MFS"/>
</dbReference>
<comment type="subcellular location">
    <subcellularLocation>
        <location evidence="1">Cell membrane</location>
        <topology evidence="1">Multi-pass membrane protein</topology>
    </subcellularLocation>
</comment>
<dbReference type="EMBL" id="JABAFP010000012">
    <property type="protein sequence ID" value="NME42007.1"/>
    <property type="molecule type" value="Genomic_DNA"/>
</dbReference>
<protein>
    <submittedName>
        <fullName evidence="8">MFS transporter</fullName>
    </submittedName>
</protein>
<evidence type="ECO:0000256" key="5">
    <source>
        <dbReference type="ARBA" id="ARBA00022989"/>
    </source>
</evidence>
<dbReference type="Proteomes" id="UP000563853">
    <property type="component" value="Unassembled WGS sequence"/>
</dbReference>
<evidence type="ECO:0000256" key="1">
    <source>
        <dbReference type="ARBA" id="ARBA00004651"/>
    </source>
</evidence>
<name>A0A848C7F1_9LACO</name>
<evidence type="ECO:0000256" key="7">
    <source>
        <dbReference type="SAM" id="Phobius"/>
    </source>
</evidence>
<dbReference type="Pfam" id="PF07690">
    <property type="entry name" value="MFS_1"/>
    <property type="match status" value="1"/>
</dbReference>
<keyword evidence="4 7" id="KW-0812">Transmembrane</keyword>
<proteinExistence type="predicted"/>
<keyword evidence="6 7" id="KW-0472">Membrane</keyword>
<feature type="transmembrane region" description="Helical" evidence="7">
    <location>
        <begin position="174"/>
        <end position="192"/>
    </location>
</feature>
<feature type="transmembrane region" description="Helical" evidence="7">
    <location>
        <begin position="143"/>
        <end position="168"/>
    </location>
</feature>
<accession>A0A848C7F1</accession>
<dbReference type="PANTHER" id="PTHR23513:SF9">
    <property type="entry name" value="ENTEROBACTIN EXPORTER ENTS"/>
    <property type="match status" value="1"/>
</dbReference>
<sequence>MAPTISDKDSKLQILKDFLSNLISTLSSSMFAYGLGFMLLDTTHSAISFGLNMLITPLVSILFVIPVGNLVDWYSHKKIIVSSLLVRVLAALGLYSFLRLSNFYHLAAIVIFLFINALALNFSTTSYSAAVHELVNLNYLQKLSSFTQVASASASIAAPMLGVLLYSLVDFNTFILLEVGTYLLTLAIVLSMRFHSTKREPSTSTLTFHSQ</sequence>
<dbReference type="SUPFAM" id="SSF103473">
    <property type="entry name" value="MFS general substrate transporter"/>
    <property type="match status" value="1"/>
</dbReference>
<comment type="caution">
    <text evidence="8">The sequence shown here is derived from an EMBL/GenBank/DDBJ whole genome shotgun (WGS) entry which is preliminary data.</text>
</comment>
<dbReference type="AlphaFoldDB" id="A0A848C7F1"/>
<dbReference type="PANTHER" id="PTHR23513">
    <property type="entry name" value="INTEGRAL MEMBRANE EFFLUX PROTEIN-RELATED"/>
    <property type="match status" value="1"/>
</dbReference>
<evidence type="ECO:0000256" key="6">
    <source>
        <dbReference type="ARBA" id="ARBA00023136"/>
    </source>
</evidence>
<gene>
    <name evidence="8" type="ORF">HF863_04410</name>
</gene>
<evidence type="ECO:0000256" key="4">
    <source>
        <dbReference type="ARBA" id="ARBA00022692"/>
    </source>
</evidence>
<feature type="transmembrane region" description="Helical" evidence="7">
    <location>
        <begin position="18"/>
        <end position="40"/>
    </location>
</feature>
<keyword evidence="2" id="KW-0813">Transport</keyword>
<dbReference type="GO" id="GO:0005886">
    <property type="term" value="C:plasma membrane"/>
    <property type="evidence" value="ECO:0007669"/>
    <property type="project" value="UniProtKB-SubCell"/>
</dbReference>
<evidence type="ECO:0000313" key="8">
    <source>
        <dbReference type="EMBL" id="NME42007.1"/>
    </source>
</evidence>
<dbReference type="GO" id="GO:0022857">
    <property type="term" value="F:transmembrane transporter activity"/>
    <property type="evidence" value="ECO:0007669"/>
    <property type="project" value="InterPro"/>
</dbReference>
<reference evidence="8 9" key="1">
    <citation type="submission" date="2020-04" db="EMBL/GenBank/DDBJ databases">
        <authorList>
            <person name="Hitch T.C.A."/>
            <person name="Wylensek D."/>
            <person name="Clavel T."/>
        </authorList>
    </citation>
    <scope>NUCLEOTIDE SEQUENCE [LARGE SCALE GENOMIC DNA]</scope>
    <source>
        <strain evidence="8 9">WCA-389-WT-5H1</strain>
    </source>
</reference>
<dbReference type="InterPro" id="IPR036259">
    <property type="entry name" value="MFS_trans_sf"/>
</dbReference>
<dbReference type="RefSeq" id="WP_170091430.1">
    <property type="nucleotide sequence ID" value="NZ_JABAFP010000012.1"/>
</dbReference>
<evidence type="ECO:0000256" key="3">
    <source>
        <dbReference type="ARBA" id="ARBA00022475"/>
    </source>
</evidence>
<organism evidence="8 9">
    <name type="scientific">Ligilactobacillus agilis</name>
    <dbReference type="NCBI Taxonomy" id="1601"/>
    <lineage>
        <taxon>Bacteria</taxon>
        <taxon>Bacillati</taxon>
        <taxon>Bacillota</taxon>
        <taxon>Bacilli</taxon>
        <taxon>Lactobacillales</taxon>
        <taxon>Lactobacillaceae</taxon>
        <taxon>Ligilactobacillus</taxon>
    </lineage>
</organism>
<feature type="transmembrane region" description="Helical" evidence="7">
    <location>
        <begin position="79"/>
        <end position="97"/>
    </location>
</feature>
<dbReference type="Gene3D" id="1.20.1250.20">
    <property type="entry name" value="MFS general substrate transporter like domains"/>
    <property type="match status" value="1"/>
</dbReference>
<feature type="transmembrane region" description="Helical" evidence="7">
    <location>
        <begin position="46"/>
        <end position="67"/>
    </location>
</feature>
<keyword evidence="5 7" id="KW-1133">Transmembrane helix</keyword>